<comment type="caution">
    <text evidence="1">The sequence shown here is derived from an EMBL/GenBank/DDBJ whole genome shotgun (WGS) entry which is preliminary data.</text>
</comment>
<protein>
    <submittedName>
        <fullName evidence="1">Uncharacterized protein</fullName>
    </submittedName>
</protein>
<dbReference type="VEuPathDB" id="TriTrypDB:TcCL_ESM08029"/>
<evidence type="ECO:0000313" key="2">
    <source>
        <dbReference type="Proteomes" id="UP000246078"/>
    </source>
</evidence>
<dbReference type="VEuPathDB" id="TriTrypDB:ECC02_001704"/>
<dbReference type="VEuPathDB" id="TriTrypDB:Tc_MARK_3143"/>
<organism evidence="1 2">
    <name type="scientific">Trypanosoma cruzi</name>
    <dbReference type="NCBI Taxonomy" id="5693"/>
    <lineage>
        <taxon>Eukaryota</taxon>
        <taxon>Discoba</taxon>
        <taxon>Euglenozoa</taxon>
        <taxon>Kinetoplastea</taxon>
        <taxon>Metakinetoplastina</taxon>
        <taxon>Trypanosomatida</taxon>
        <taxon>Trypanosomatidae</taxon>
        <taxon>Trypanosoma</taxon>
        <taxon>Schizotrypanum</taxon>
    </lineage>
</organism>
<dbReference type="EMBL" id="PRFC01000357">
    <property type="protein sequence ID" value="PWU90683.1"/>
    <property type="molecule type" value="Genomic_DNA"/>
</dbReference>
<proteinExistence type="predicted"/>
<dbReference type="OrthoDB" id="249458at2759"/>
<dbReference type="SMR" id="A0A2V2V8P4"/>
<dbReference type="VEuPathDB" id="TriTrypDB:C4B63_23g137"/>
<reference evidence="1 2" key="1">
    <citation type="journal article" date="2018" name="Microb. Genom.">
        <title>Expanding an expanded genome: long-read sequencing of Trypanosoma cruzi.</title>
        <authorList>
            <person name="Berna L."/>
            <person name="Rodriguez M."/>
            <person name="Chiribao M.L."/>
            <person name="Parodi-Talice A."/>
            <person name="Pita S."/>
            <person name="Rijo G."/>
            <person name="Alvarez-Valin F."/>
            <person name="Robello C."/>
        </authorList>
    </citation>
    <scope>NUCLEOTIDE SEQUENCE [LARGE SCALE GENOMIC DNA]</scope>
    <source>
        <strain evidence="1 2">TCC</strain>
    </source>
</reference>
<dbReference type="VEuPathDB" id="TriTrypDB:TcG_04072"/>
<dbReference type="Proteomes" id="UP000246078">
    <property type="component" value="Unassembled WGS sequence"/>
</dbReference>
<sequence length="627" mass="71486">MFKRFNFTRFRCPTRVFLSPKNDAASKTPSLESLEIAIRDFTQSGSYQDTGKLKSLLDELVQCDDPRKVRLCKEACRLAHTAGYHARCAELFFSCRTLAPLPLSETVINAAAFTTRPEYLQKCLSALDNADLSQGASTRGMPPFLLLLLRIYWQSTRCFVRIEHSRPRARSIKNEEVVVILDAIGTNRAENLALLAQYRAICEEAFLLLHLPGEVSFDSWWSNSKRLVLYHAEDEGEADVYAQLFSWWERYLGAKSSEWFTPMCLVCMMRSCVKAERWDFAIRYAALAETYFLSENNSPDDLLLQQTLIFFGASMQSTRGAVLIRRIRHRFPEYTPSIPVVHSAVRVAGDVADEELAVWCLQALLSEIQPIPPSSQDIFPCLIALAKCRATNFKKLLHALEESGIIQLTGEERLHLDLLFIRHSVFCKEELGERMENYLAPVTGSSSSAEFSVRNVNLLLYILQECEHPGFMNYYTVLGREFHSRETLLVKAQWVAIALKWAMSQPALEHSEYKLLVKEAHALLDAAVDGSSPVSLSHNLKSKLRTRLGVVEQLWGKGKRSEEETAGPNNMGDISLARFLRHRHLLPRVRPPEVGDDAFQRIKLWRVSDVLASLSQRDWREVIQQRR</sequence>
<dbReference type="VEuPathDB" id="TriTrypDB:TcCLB.507257.140"/>
<dbReference type="VEuPathDB" id="TriTrypDB:TCDM_06492"/>
<name>A0A2V2V8P4_TRYCR</name>
<dbReference type="VEuPathDB" id="TriTrypDB:TcBrA4_0129420"/>
<dbReference type="VEuPathDB" id="TriTrypDB:TCSYLVIO_004343"/>
<gene>
    <name evidence="1" type="ORF">C3747_357g13</name>
</gene>
<dbReference type="OMA" id="MRFTRQR"/>
<evidence type="ECO:0000313" key="1">
    <source>
        <dbReference type="EMBL" id="PWU90683.1"/>
    </source>
</evidence>
<dbReference type="AlphaFoldDB" id="A0A2V2V8P4"/>
<dbReference type="VEuPathDB" id="TriTrypDB:TcCLB.510329.350"/>
<accession>A0A2V2V8P4</accession>
<dbReference type="VEuPathDB" id="TriTrypDB:C3747_357g13"/>